<dbReference type="SUPFAM" id="SSF51182">
    <property type="entry name" value="RmlC-like cupins"/>
    <property type="match status" value="1"/>
</dbReference>
<accession>A0A379PNZ0</accession>
<evidence type="ECO:0000256" key="2">
    <source>
        <dbReference type="SAM" id="MobiDB-lite"/>
    </source>
</evidence>
<dbReference type="AlphaFoldDB" id="A0A379PNZ0"/>
<reference evidence="4 5" key="1">
    <citation type="submission" date="2018-06" db="EMBL/GenBank/DDBJ databases">
        <authorList>
            <consortium name="Pathogen Informatics"/>
            <person name="Doyle S."/>
        </authorList>
    </citation>
    <scope>NUCLEOTIDE SEQUENCE [LARGE SCALE GENOMIC DNA]</scope>
    <source>
        <strain evidence="4 5">NCTC13296</strain>
    </source>
</reference>
<dbReference type="Proteomes" id="UP000254569">
    <property type="component" value="Unassembled WGS sequence"/>
</dbReference>
<dbReference type="InterPro" id="IPR001387">
    <property type="entry name" value="Cro/C1-type_HTH"/>
</dbReference>
<sequence length="226" mass="24824">MSCMQPSKGLSRFVQDQEVQEEGRNVTAFLRSHRRRAGLTLDALASSTGLTKSYLSKVERGLSTPSIAVALKIARALDTDVGQLFSENPDETVMTVERHNERVQIPEDASTSAAVYDAMATRMVRKSMQPFIVHPTTEAGSEYMEHAGEEFIFVQSGVVEVTIPNRVIVLEQGDSMYFDSNTPHRIRSVSDDRAVLLVVVHDHGGDRSPDTTSSSSRRRCGPAQGA</sequence>
<evidence type="ECO:0000313" key="4">
    <source>
        <dbReference type="EMBL" id="SUF09008.1"/>
    </source>
</evidence>
<dbReference type="InterPro" id="IPR050807">
    <property type="entry name" value="TransReg_Diox_bact_type"/>
</dbReference>
<dbReference type="InterPro" id="IPR014710">
    <property type="entry name" value="RmlC-like_jellyroll"/>
</dbReference>
<dbReference type="Pfam" id="PF01381">
    <property type="entry name" value="HTH_3"/>
    <property type="match status" value="1"/>
</dbReference>
<organism evidence="4 5">
    <name type="scientific">Rhodococcus gordoniae</name>
    <dbReference type="NCBI Taxonomy" id="223392"/>
    <lineage>
        <taxon>Bacteria</taxon>
        <taxon>Bacillati</taxon>
        <taxon>Actinomycetota</taxon>
        <taxon>Actinomycetes</taxon>
        <taxon>Mycobacteriales</taxon>
        <taxon>Nocardiaceae</taxon>
        <taxon>Rhodococcus</taxon>
    </lineage>
</organism>
<proteinExistence type="predicted"/>
<gene>
    <name evidence="4" type="primary">sinR</name>
    <name evidence="4" type="ORF">NCTC13296_04205</name>
</gene>
<dbReference type="CDD" id="cd02209">
    <property type="entry name" value="cupin_XRE_C"/>
    <property type="match status" value="1"/>
</dbReference>
<dbReference type="InterPro" id="IPR011051">
    <property type="entry name" value="RmlC_Cupin_sf"/>
</dbReference>
<name>A0A379PNZ0_9NOCA</name>
<dbReference type="Gene3D" id="2.60.120.10">
    <property type="entry name" value="Jelly Rolls"/>
    <property type="match status" value="1"/>
</dbReference>
<evidence type="ECO:0000256" key="1">
    <source>
        <dbReference type="ARBA" id="ARBA00023125"/>
    </source>
</evidence>
<dbReference type="PANTHER" id="PTHR46797">
    <property type="entry name" value="HTH-TYPE TRANSCRIPTIONAL REGULATOR"/>
    <property type="match status" value="1"/>
</dbReference>
<dbReference type="PROSITE" id="PS50943">
    <property type="entry name" value="HTH_CROC1"/>
    <property type="match status" value="1"/>
</dbReference>
<keyword evidence="1" id="KW-0238">DNA-binding</keyword>
<feature type="domain" description="HTH cro/C1-type" evidence="3">
    <location>
        <begin position="30"/>
        <end position="84"/>
    </location>
</feature>
<feature type="region of interest" description="Disordered" evidence="2">
    <location>
        <begin position="202"/>
        <end position="226"/>
    </location>
</feature>
<dbReference type="GO" id="GO:0003677">
    <property type="term" value="F:DNA binding"/>
    <property type="evidence" value="ECO:0007669"/>
    <property type="project" value="UniProtKB-KW"/>
</dbReference>
<dbReference type="EMBL" id="UGVI01000002">
    <property type="protein sequence ID" value="SUF09008.1"/>
    <property type="molecule type" value="Genomic_DNA"/>
</dbReference>
<dbReference type="PANTHER" id="PTHR46797:SF1">
    <property type="entry name" value="METHYLPHOSPHONATE SYNTHASE"/>
    <property type="match status" value="1"/>
</dbReference>
<protein>
    <submittedName>
        <fullName evidence="4">Transcriptional regulator</fullName>
    </submittedName>
</protein>
<dbReference type="GO" id="GO:0005829">
    <property type="term" value="C:cytosol"/>
    <property type="evidence" value="ECO:0007669"/>
    <property type="project" value="TreeGrafter"/>
</dbReference>
<keyword evidence="5" id="KW-1185">Reference proteome</keyword>
<dbReference type="InterPro" id="IPR010982">
    <property type="entry name" value="Lambda_DNA-bd_dom_sf"/>
</dbReference>
<dbReference type="GO" id="GO:0003700">
    <property type="term" value="F:DNA-binding transcription factor activity"/>
    <property type="evidence" value="ECO:0007669"/>
    <property type="project" value="TreeGrafter"/>
</dbReference>
<evidence type="ECO:0000313" key="5">
    <source>
        <dbReference type="Proteomes" id="UP000254569"/>
    </source>
</evidence>
<dbReference type="CDD" id="cd00093">
    <property type="entry name" value="HTH_XRE"/>
    <property type="match status" value="1"/>
</dbReference>
<dbReference type="SUPFAM" id="SSF47413">
    <property type="entry name" value="lambda repressor-like DNA-binding domains"/>
    <property type="match status" value="1"/>
</dbReference>
<dbReference type="SMART" id="SM00530">
    <property type="entry name" value="HTH_XRE"/>
    <property type="match status" value="1"/>
</dbReference>
<evidence type="ECO:0000259" key="3">
    <source>
        <dbReference type="PROSITE" id="PS50943"/>
    </source>
</evidence>
<dbReference type="Pfam" id="PF07883">
    <property type="entry name" value="Cupin_2"/>
    <property type="match status" value="1"/>
</dbReference>
<dbReference type="InterPro" id="IPR013096">
    <property type="entry name" value="Cupin_2"/>
</dbReference>
<dbReference type="Gene3D" id="1.10.260.40">
    <property type="entry name" value="lambda repressor-like DNA-binding domains"/>
    <property type="match status" value="1"/>
</dbReference>